<name>A0A411WJE2_9GAMM</name>
<evidence type="ECO:0000256" key="1">
    <source>
        <dbReference type="ARBA" id="ARBA00005260"/>
    </source>
</evidence>
<reference evidence="2 3" key="1">
    <citation type="submission" date="2019-03" db="EMBL/GenBank/DDBJ databases">
        <title>Pragia sp. nov. isolated from the gut tract of Carduelis flavirostris.</title>
        <authorList>
            <person name="Ge Y."/>
        </authorList>
    </citation>
    <scope>NUCLEOTIDE SEQUENCE [LARGE SCALE GENOMIC DNA]</scope>
    <source>
        <strain evidence="2 3">CF-458</strain>
    </source>
</reference>
<dbReference type="Proteomes" id="UP000293154">
    <property type="component" value="Chromosome"/>
</dbReference>
<evidence type="ECO:0000313" key="3">
    <source>
        <dbReference type="Proteomes" id="UP000293154"/>
    </source>
</evidence>
<dbReference type="PANTHER" id="PTHR33677:SF5">
    <property type="entry name" value="TRANSCRIPTIONAL REPRESSOR FRMR"/>
    <property type="match status" value="1"/>
</dbReference>
<dbReference type="PANTHER" id="PTHR33677">
    <property type="entry name" value="TRANSCRIPTIONAL REPRESSOR FRMR-RELATED"/>
    <property type="match status" value="1"/>
</dbReference>
<comment type="similarity">
    <text evidence="1">Belongs to the FrmR/RcnR family.</text>
</comment>
<dbReference type="EMBL" id="CP034752">
    <property type="protein sequence ID" value="QBH96302.1"/>
    <property type="molecule type" value="Genomic_DNA"/>
</dbReference>
<dbReference type="InterPro" id="IPR003735">
    <property type="entry name" value="Metal_Tscrpt_repr"/>
</dbReference>
<dbReference type="Gene3D" id="1.20.58.1000">
    <property type="entry name" value="Metal-sensitive repressor, helix protomer"/>
    <property type="match status" value="1"/>
</dbReference>
<dbReference type="GO" id="GO:0046872">
    <property type="term" value="F:metal ion binding"/>
    <property type="evidence" value="ECO:0007669"/>
    <property type="project" value="InterPro"/>
</dbReference>
<keyword evidence="3" id="KW-1185">Reference proteome</keyword>
<sequence length="91" mass="10175">MPKLDADKKRILTRVRKIKGQVEALEKALESGKECQLLLQQIASFRGAANGLMNDILETHLRDELRDLLPPGEPQSAKVDELAGLIHSYLK</sequence>
<dbReference type="InterPro" id="IPR038390">
    <property type="entry name" value="Metal_Tscrpt_repr_sf"/>
</dbReference>
<gene>
    <name evidence="2" type="ORF">EKN56_07770</name>
</gene>
<dbReference type="AlphaFoldDB" id="A0A411WJE2"/>
<dbReference type="GO" id="GO:0045892">
    <property type="term" value="P:negative regulation of DNA-templated transcription"/>
    <property type="evidence" value="ECO:0007669"/>
    <property type="project" value="UniProtKB-ARBA"/>
</dbReference>
<protein>
    <submittedName>
        <fullName evidence="2">Metal/formaldehyde-sensitive transcriptional repressor</fullName>
    </submittedName>
</protein>
<organism evidence="2 3">
    <name type="scientific">Limnobaculum zhutongyuii</name>
    <dbReference type="NCBI Taxonomy" id="2498113"/>
    <lineage>
        <taxon>Bacteria</taxon>
        <taxon>Pseudomonadati</taxon>
        <taxon>Pseudomonadota</taxon>
        <taxon>Gammaproteobacteria</taxon>
        <taxon>Enterobacterales</taxon>
        <taxon>Budviciaceae</taxon>
        <taxon>Limnobaculum</taxon>
    </lineage>
</organism>
<dbReference type="OrthoDB" id="9806052at2"/>
<dbReference type="Pfam" id="PF02583">
    <property type="entry name" value="Trns_repr_metal"/>
    <property type="match status" value="1"/>
</dbReference>
<dbReference type="GO" id="GO:0003677">
    <property type="term" value="F:DNA binding"/>
    <property type="evidence" value="ECO:0007669"/>
    <property type="project" value="InterPro"/>
</dbReference>
<proteinExistence type="inferred from homology"/>
<evidence type="ECO:0000313" key="2">
    <source>
        <dbReference type="EMBL" id="QBH96302.1"/>
    </source>
</evidence>
<dbReference type="KEGG" id="prag:EKN56_07770"/>
<accession>A0A411WJE2</accession>
<dbReference type="CDD" id="cd10153">
    <property type="entry name" value="RcnR-FrmR-like_DUF156"/>
    <property type="match status" value="1"/>
</dbReference>
<dbReference type="RefSeq" id="WP_130591250.1">
    <property type="nucleotide sequence ID" value="NZ_CP034752.1"/>
</dbReference>